<keyword evidence="4 6" id="KW-1133">Transmembrane helix</keyword>
<keyword evidence="3 6" id="KW-0812">Transmembrane</keyword>
<keyword evidence="5 6" id="KW-0472">Membrane</keyword>
<name>A0ABW5CWE3_9BACT</name>
<evidence type="ECO:0000256" key="1">
    <source>
        <dbReference type="ARBA" id="ARBA00004141"/>
    </source>
</evidence>
<comment type="caution">
    <text evidence="7">The sequence shown here is derived from an EMBL/GenBank/DDBJ whole genome shotgun (WGS) entry which is preliminary data.</text>
</comment>
<comment type="similarity">
    <text evidence="2">Belongs to the autoinducer-2 exporter (AI-2E) (TC 2.A.86) family.</text>
</comment>
<dbReference type="Pfam" id="PF01594">
    <property type="entry name" value="AI-2E_transport"/>
    <property type="match status" value="1"/>
</dbReference>
<feature type="transmembrane region" description="Helical" evidence="6">
    <location>
        <begin position="231"/>
        <end position="259"/>
    </location>
</feature>
<dbReference type="EMBL" id="JBHUIM010000001">
    <property type="protein sequence ID" value="MFD2245615.1"/>
    <property type="molecule type" value="Genomic_DNA"/>
</dbReference>
<reference evidence="8" key="1">
    <citation type="journal article" date="2019" name="Int. J. Syst. Evol. Microbiol.">
        <title>The Global Catalogue of Microorganisms (GCM) 10K type strain sequencing project: providing services to taxonomists for standard genome sequencing and annotation.</title>
        <authorList>
            <consortium name="The Broad Institute Genomics Platform"/>
            <consortium name="The Broad Institute Genome Sequencing Center for Infectious Disease"/>
            <person name="Wu L."/>
            <person name="Ma J."/>
        </authorList>
    </citation>
    <scope>NUCLEOTIDE SEQUENCE [LARGE SCALE GENOMIC DNA]</scope>
    <source>
        <strain evidence="8">CGMCC 4.1782</strain>
    </source>
</reference>
<evidence type="ECO:0000313" key="7">
    <source>
        <dbReference type="EMBL" id="MFD2245615.1"/>
    </source>
</evidence>
<dbReference type="PANTHER" id="PTHR21716">
    <property type="entry name" value="TRANSMEMBRANE PROTEIN"/>
    <property type="match status" value="1"/>
</dbReference>
<dbReference type="Proteomes" id="UP001597374">
    <property type="component" value="Unassembled WGS sequence"/>
</dbReference>
<feature type="transmembrane region" description="Helical" evidence="6">
    <location>
        <begin position="302"/>
        <end position="331"/>
    </location>
</feature>
<feature type="transmembrane region" description="Helical" evidence="6">
    <location>
        <begin position="142"/>
        <end position="166"/>
    </location>
</feature>
<organism evidence="7 8">
    <name type="scientific">Pontibacter ruber</name>
    <dbReference type="NCBI Taxonomy" id="1343895"/>
    <lineage>
        <taxon>Bacteria</taxon>
        <taxon>Pseudomonadati</taxon>
        <taxon>Bacteroidota</taxon>
        <taxon>Cytophagia</taxon>
        <taxon>Cytophagales</taxon>
        <taxon>Hymenobacteraceae</taxon>
        <taxon>Pontibacter</taxon>
    </lineage>
</organism>
<evidence type="ECO:0000256" key="5">
    <source>
        <dbReference type="ARBA" id="ARBA00023136"/>
    </source>
</evidence>
<evidence type="ECO:0000256" key="4">
    <source>
        <dbReference type="ARBA" id="ARBA00022989"/>
    </source>
</evidence>
<gene>
    <name evidence="7" type="ORF">ACFSKP_05065</name>
</gene>
<dbReference type="InterPro" id="IPR002549">
    <property type="entry name" value="AI-2E-like"/>
</dbReference>
<comment type="subcellular location">
    <subcellularLocation>
        <location evidence="1">Membrane</location>
        <topology evidence="1">Multi-pass membrane protein</topology>
    </subcellularLocation>
</comment>
<evidence type="ECO:0000256" key="3">
    <source>
        <dbReference type="ARBA" id="ARBA00022692"/>
    </source>
</evidence>
<feature type="transmembrane region" description="Helical" evidence="6">
    <location>
        <begin position="64"/>
        <end position="86"/>
    </location>
</feature>
<evidence type="ECO:0000256" key="6">
    <source>
        <dbReference type="SAM" id="Phobius"/>
    </source>
</evidence>
<accession>A0ABW5CWE3</accession>
<keyword evidence="8" id="KW-1185">Reference proteome</keyword>
<feature type="transmembrane region" description="Helical" evidence="6">
    <location>
        <begin position="202"/>
        <end position="225"/>
    </location>
</feature>
<feature type="transmembrane region" description="Helical" evidence="6">
    <location>
        <begin position="34"/>
        <end position="52"/>
    </location>
</feature>
<feature type="transmembrane region" description="Helical" evidence="6">
    <location>
        <begin position="266"/>
        <end position="290"/>
    </location>
</feature>
<feature type="transmembrane region" description="Helical" evidence="6">
    <location>
        <begin position="7"/>
        <end position="28"/>
    </location>
</feature>
<dbReference type="PANTHER" id="PTHR21716:SF62">
    <property type="entry name" value="TRANSPORT PROTEIN YDBI-RELATED"/>
    <property type="match status" value="1"/>
</dbReference>
<evidence type="ECO:0000256" key="2">
    <source>
        <dbReference type="ARBA" id="ARBA00009773"/>
    </source>
</evidence>
<sequence>MQNDYTFYKRVAVAAFVVLLVVAGFYLLLQVADFFLLVFAGILLAVLFCGLTDWVTHHVPVGRGLALLLVVVLVFGTVIFIFSLIAPTVADQADEMRRTIPNAINKVKDWLGGHNWGRKLVQEIPSDTEDLLPRPGTFLSRISSIFSSTLGVLADVILVIITALFFSVNPKLYTHGLVKLFPPRSRTRMLEVLEKCYATLKLWLLAMLLSMTIIGVSTAVSYTLLGLPLAIALAVLSFFLAFIPTIGAYGAAVPAVLVALTQDPKLALYVVVVYFAVQMVETYMITPIIFQKTVKLPPALLLFFQVLFSILLGGLGLLMAAPILAVGLVLIRELYIKDVLEKADGVADQSEPVSAKIRARRGG</sequence>
<protein>
    <submittedName>
        <fullName evidence="7">AI-2E family transporter</fullName>
    </submittedName>
</protein>
<dbReference type="RefSeq" id="WP_250428847.1">
    <property type="nucleotide sequence ID" value="NZ_JALPRR010000002.1"/>
</dbReference>
<evidence type="ECO:0000313" key="8">
    <source>
        <dbReference type="Proteomes" id="UP001597374"/>
    </source>
</evidence>
<proteinExistence type="inferred from homology"/>